<proteinExistence type="predicted"/>
<evidence type="ECO:0000259" key="1">
    <source>
        <dbReference type="Pfam" id="PF22893"/>
    </source>
</evidence>
<sequence>MEIENNITKVFREPESSEKLPIKFKDAVGRRFTFPWHLCQTWQGMDNLITQAFVPIDDLCNPVKDGLYDLIGPGGNIISPENWDTTVKP</sequence>
<evidence type="ECO:0000313" key="2">
    <source>
        <dbReference type="EMBL" id="KAF2004844.1"/>
    </source>
</evidence>
<protein>
    <recommendedName>
        <fullName evidence="1">Ubiquitin-like domain-containing protein</fullName>
    </recommendedName>
</protein>
<dbReference type="EMBL" id="ML977565">
    <property type="protein sequence ID" value="KAF2004844.1"/>
    <property type="molecule type" value="Genomic_DNA"/>
</dbReference>
<dbReference type="AlphaFoldDB" id="A0A6A5WV43"/>
<feature type="domain" description="Ubiquitin-like" evidence="1">
    <location>
        <begin position="19"/>
        <end position="89"/>
    </location>
</feature>
<dbReference type="Pfam" id="PF22893">
    <property type="entry name" value="ULD_2"/>
    <property type="match status" value="1"/>
</dbReference>
<accession>A0A6A5WV43</accession>
<dbReference type="Proteomes" id="UP000799779">
    <property type="component" value="Unassembled WGS sequence"/>
</dbReference>
<reference evidence="2" key="1">
    <citation type="journal article" date="2020" name="Stud. Mycol.">
        <title>101 Dothideomycetes genomes: a test case for predicting lifestyles and emergence of pathogens.</title>
        <authorList>
            <person name="Haridas S."/>
            <person name="Albert R."/>
            <person name="Binder M."/>
            <person name="Bloem J."/>
            <person name="Labutti K."/>
            <person name="Salamov A."/>
            <person name="Andreopoulos B."/>
            <person name="Baker S."/>
            <person name="Barry K."/>
            <person name="Bills G."/>
            <person name="Bluhm B."/>
            <person name="Cannon C."/>
            <person name="Castanera R."/>
            <person name="Culley D."/>
            <person name="Daum C."/>
            <person name="Ezra D."/>
            <person name="Gonzalez J."/>
            <person name="Henrissat B."/>
            <person name="Kuo A."/>
            <person name="Liang C."/>
            <person name="Lipzen A."/>
            <person name="Lutzoni F."/>
            <person name="Magnuson J."/>
            <person name="Mondo S."/>
            <person name="Nolan M."/>
            <person name="Ohm R."/>
            <person name="Pangilinan J."/>
            <person name="Park H.-J."/>
            <person name="Ramirez L."/>
            <person name="Alfaro M."/>
            <person name="Sun H."/>
            <person name="Tritt A."/>
            <person name="Yoshinaga Y."/>
            <person name="Zwiers L.-H."/>
            <person name="Turgeon B."/>
            <person name="Goodwin S."/>
            <person name="Spatafora J."/>
            <person name="Crous P."/>
            <person name="Grigoriev I."/>
        </authorList>
    </citation>
    <scope>NUCLEOTIDE SEQUENCE</scope>
    <source>
        <strain evidence="2">CBS 123094</strain>
    </source>
</reference>
<organism evidence="2 3">
    <name type="scientific">Amniculicola lignicola CBS 123094</name>
    <dbReference type="NCBI Taxonomy" id="1392246"/>
    <lineage>
        <taxon>Eukaryota</taxon>
        <taxon>Fungi</taxon>
        <taxon>Dikarya</taxon>
        <taxon>Ascomycota</taxon>
        <taxon>Pezizomycotina</taxon>
        <taxon>Dothideomycetes</taxon>
        <taxon>Pleosporomycetidae</taxon>
        <taxon>Pleosporales</taxon>
        <taxon>Amniculicolaceae</taxon>
        <taxon>Amniculicola</taxon>
    </lineage>
</organism>
<dbReference type="InterPro" id="IPR054464">
    <property type="entry name" value="ULD_fung"/>
</dbReference>
<dbReference type="OrthoDB" id="3045089at2759"/>
<name>A0A6A5WV43_9PLEO</name>
<feature type="non-terminal residue" evidence="2">
    <location>
        <position position="89"/>
    </location>
</feature>
<keyword evidence="3" id="KW-1185">Reference proteome</keyword>
<evidence type="ECO:0000313" key="3">
    <source>
        <dbReference type="Proteomes" id="UP000799779"/>
    </source>
</evidence>
<gene>
    <name evidence="2" type="ORF">P154DRAFT_425835</name>
</gene>